<comment type="caution">
    <text evidence="6">The sequence shown here is derived from an EMBL/GenBank/DDBJ whole genome shotgun (WGS) entry which is preliminary data.</text>
</comment>
<dbReference type="GO" id="GO:0030170">
    <property type="term" value="F:pyridoxal phosphate binding"/>
    <property type="evidence" value="ECO:0007669"/>
    <property type="project" value="TreeGrafter"/>
</dbReference>
<reference evidence="6 7" key="1">
    <citation type="submission" date="2007-01" db="EMBL/GenBank/DDBJ databases">
        <authorList>
            <person name="Haygood M."/>
            <person name="Podell S."/>
            <person name="Anderson C."/>
            <person name="Hopkinson B."/>
            <person name="Roe K."/>
            <person name="Barbeau K."/>
            <person name="Gaasterland T."/>
            <person name="Ferriera S."/>
            <person name="Johnson J."/>
            <person name="Kravitz S."/>
            <person name="Beeson K."/>
            <person name="Sutton G."/>
            <person name="Rogers Y.-H."/>
            <person name="Friedman R."/>
            <person name="Frazier M."/>
            <person name="Venter J.C."/>
        </authorList>
    </citation>
    <scope>NUCLEOTIDE SEQUENCE [LARGE SCALE GENOMIC DNA]</scope>
    <source>
        <strain evidence="6 7">ATCC 23134</strain>
    </source>
</reference>
<dbReference type="OrthoDB" id="9811476at2"/>
<keyword evidence="6" id="KW-0413">Isomerase</keyword>
<dbReference type="GO" id="GO:0003941">
    <property type="term" value="F:L-serine ammonia-lyase activity"/>
    <property type="evidence" value="ECO:0007669"/>
    <property type="project" value="TreeGrafter"/>
</dbReference>
<feature type="domain" description="Tryptophan synthase beta chain-like PALP" evidence="5">
    <location>
        <begin position="21"/>
        <end position="306"/>
    </location>
</feature>
<dbReference type="FunFam" id="3.40.50.1100:FF:000007">
    <property type="entry name" value="L-threonine dehydratase catabolic TdcB"/>
    <property type="match status" value="1"/>
</dbReference>
<evidence type="ECO:0000313" key="6">
    <source>
        <dbReference type="EMBL" id="EAY30418.1"/>
    </source>
</evidence>
<name>A1ZHE9_MICM2</name>
<dbReference type="GO" id="GO:0000287">
    <property type="term" value="F:magnesium ion binding"/>
    <property type="evidence" value="ECO:0007669"/>
    <property type="project" value="TreeGrafter"/>
</dbReference>
<evidence type="ECO:0000313" key="7">
    <source>
        <dbReference type="Proteomes" id="UP000004095"/>
    </source>
</evidence>
<comment type="cofactor">
    <cofactor evidence="1">
        <name>pyridoxal 5'-phosphate</name>
        <dbReference type="ChEBI" id="CHEBI:597326"/>
    </cofactor>
</comment>
<keyword evidence="4" id="KW-0456">Lyase</keyword>
<keyword evidence="3" id="KW-0663">Pyridoxal phosphate</keyword>
<dbReference type="Proteomes" id="UP000004095">
    <property type="component" value="Unassembled WGS sequence"/>
</dbReference>
<sequence length="316" mass="33972">MLDRIPTLEDIQDCAQRIQSIIHHTPVLTCGNLDEVSGAQIFFKCENFQKIGAFKMRGASSAGTLLNDEARQKGLATHSSGNHGQAVALTAKMLGVPAYIVMPENAPSVKKNAVKGYGAQVIECESTAAGRQNMLDKVVVNTGAHFISPYNDYGVIAGQATAVVELLEEVPGLEIMITPLGGGGLMAGAALACHYLQPSIEVIGGEPKNADDGYRSFRSGKIEPLATEVTIADGLRSPLGDKTFGIIKEYVNDVVTVTEEEIIHAMRLIWERMKLVIEPSCAVPFAVVLQQPERFKDKKIGIILTGGNVDLTRLPF</sequence>
<dbReference type="eggNOG" id="COG1171">
    <property type="taxonomic scope" value="Bacteria"/>
</dbReference>
<comment type="similarity">
    <text evidence="2">Belongs to the serine/threonine dehydratase family.</text>
</comment>
<proteinExistence type="inferred from homology"/>
<dbReference type="InterPro" id="IPR036052">
    <property type="entry name" value="TrpB-like_PALP_sf"/>
</dbReference>
<dbReference type="FunFam" id="3.40.50.1100:FF:000005">
    <property type="entry name" value="Threonine dehydratase catabolic"/>
    <property type="match status" value="1"/>
</dbReference>
<dbReference type="GO" id="GO:0018114">
    <property type="term" value="F:threonine racemase activity"/>
    <property type="evidence" value="ECO:0007669"/>
    <property type="project" value="TreeGrafter"/>
</dbReference>
<dbReference type="GO" id="GO:0005524">
    <property type="term" value="F:ATP binding"/>
    <property type="evidence" value="ECO:0007669"/>
    <property type="project" value="TreeGrafter"/>
</dbReference>
<evidence type="ECO:0000256" key="1">
    <source>
        <dbReference type="ARBA" id="ARBA00001933"/>
    </source>
</evidence>
<dbReference type="GO" id="GO:0070179">
    <property type="term" value="P:D-serine biosynthetic process"/>
    <property type="evidence" value="ECO:0007669"/>
    <property type="project" value="TreeGrafter"/>
</dbReference>
<evidence type="ECO:0000256" key="3">
    <source>
        <dbReference type="ARBA" id="ARBA00022898"/>
    </source>
</evidence>
<evidence type="ECO:0000259" key="5">
    <source>
        <dbReference type="Pfam" id="PF00291"/>
    </source>
</evidence>
<gene>
    <name evidence="6" type="ORF">M23134_08247</name>
</gene>
<dbReference type="GO" id="GO:0030378">
    <property type="term" value="F:serine racemase activity"/>
    <property type="evidence" value="ECO:0007669"/>
    <property type="project" value="TreeGrafter"/>
</dbReference>
<dbReference type="EMBL" id="AAWS01000007">
    <property type="protein sequence ID" value="EAY30418.1"/>
    <property type="molecule type" value="Genomic_DNA"/>
</dbReference>
<accession>A1ZHE9</accession>
<dbReference type="CDD" id="cd01562">
    <property type="entry name" value="Thr-dehyd"/>
    <property type="match status" value="1"/>
</dbReference>
<dbReference type="SUPFAM" id="SSF53686">
    <property type="entry name" value="Tryptophan synthase beta subunit-like PLP-dependent enzymes"/>
    <property type="match status" value="1"/>
</dbReference>
<dbReference type="Pfam" id="PF00291">
    <property type="entry name" value="PALP"/>
    <property type="match status" value="1"/>
</dbReference>
<dbReference type="EC" id="5.1.1.-" evidence="6"/>
<dbReference type="AlphaFoldDB" id="A1ZHE9"/>
<organism evidence="6 7">
    <name type="scientific">Microscilla marina ATCC 23134</name>
    <dbReference type="NCBI Taxonomy" id="313606"/>
    <lineage>
        <taxon>Bacteria</taxon>
        <taxon>Pseudomonadati</taxon>
        <taxon>Bacteroidota</taxon>
        <taxon>Cytophagia</taxon>
        <taxon>Cytophagales</taxon>
        <taxon>Microscillaceae</taxon>
        <taxon>Microscilla</taxon>
    </lineage>
</organism>
<evidence type="ECO:0000256" key="2">
    <source>
        <dbReference type="ARBA" id="ARBA00010869"/>
    </source>
</evidence>
<dbReference type="RefSeq" id="WP_002695444.1">
    <property type="nucleotide sequence ID" value="NZ_AAWS01000007.1"/>
</dbReference>
<dbReference type="PANTHER" id="PTHR43050">
    <property type="entry name" value="SERINE / THREONINE RACEMASE FAMILY MEMBER"/>
    <property type="match status" value="1"/>
</dbReference>
<dbReference type="PANTHER" id="PTHR43050:SF1">
    <property type="entry name" value="SERINE RACEMASE"/>
    <property type="match status" value="1"/>
</dbReference>
<evidence type="ECO:0000256" key="4">
    <source>
        <dbReference type="ARBA" id="ARBA00023239"/>
    </source>
</evidence>
<dbReference type="InterPro" id="IPR001926">
    <property type="entry name" value="TrpB-like_PALP"/>
</dbReference>
<protein>
    <submittedName>
        <fullName evidence="6">Serine racemase</fullName>
        <ecNumber evidence="6">5.1.1.-</ecNumber>
    </submittedName>
</protein>
<dbReference type="Gene3D" id="3.40.50.1100">
    <property type="match status" value="2"/>
</dbReference>
<keyword evidence="7" id="KW-1185">Reference proteome</keyword>